<dbReference type="EMBL" id="JBHLUD010000004">
    <property type="protein sequence ID" value="MFC0543051.1"/>
    <property type="molecule type" value="Genomic_DNA"/>
</dbReference>
<name>A0ABV6MRW0_9PSEU</name>
<proteinExistence type="predicted"/>
<protein>
    <submittedName>
        <fullName evidence="1">Uncharacterized protein</fullName>
    </submittedName>
</protein>
<organism evidence="1 2">
    <name type="scientific">Kutzneria chonburiensis</name>
    <dbReference type="NCBI Taxonomy" id="1483604"/>
    <lineage>
        <taxon>Bacteria</taxon>
        <taxon>Bacillati</taxon>
        <taxon>Actinomycetota</taxon>
        <taxon>Actinomycetes</taxon>
        <taxon>Pseudonocardiales</taxon>
        <taxon>Pseudonocardiaceae</taxon>
        <taxon>Kutzneria</taxon>
    </lineage>
</organism>
<evidence type="ECO:0000313" key="1">
    <source>
        <dbReference type="EMBL" id="MFC0543051.1"/>
    </source>
</evidence>
<sequence length="84" mass="9378">MTTPPSYSISMRLRRTVLEEAYVSVPVTAEVMLPEPDEDGRYRLDVEKLWAEAVRMGIEGGGWQVESTEVVPHPIQQAPPGVQL</sequence>
<reference evidence="1 2" key="1">
    <citation type="submission" date="2024-09" db="EMBL/GenBank/DDBJ databases">
        <authorList>
            <person name="Sun Q."/>
            <person name="Mori K."/>
        </authorList>
    </citation>
    <scope>NUCLEOTIDE SEQUENCE [LARGE SCALE GENOMIC DNA]</scope>
    <source>
        <strain evidence="1 2">TBRC 1432</strain>
    </source>
</reference>
<accession>A0ABV6MRW0</accession>
<keyword evidence="2" id="KW-1185">Reference proteome</keyword>
<dbReference type="RefSeq" id="WP_273941454.1">
    <property type="nucleotide sequence ID" value="NZ_CP097263.1"/>
</dbReference>
<gene>
    <name evidence="1" type="ORF">ACFFH7_16245</name>
</gene>
<dbReference type="Proteomes" id="UP001589810">
    <property type="component" value="Unassembled WGS sequence"/>
</dbReference>
<evidence type="ECO:0000313" key="2">
    <source>
        <dbReference type="Proteomes" id="UP001589810"/>
    </source>
</evidence>
<comment type="caution">
    <text evidence="1">The sequence shown here is derived from an EMBL/GenBank/DDBJ whole genome shotgun (WGS) entry which is preliminary data.</text>
</comment>